<accession>A0ABV9P5Z7</accession>
<evidence type="ECO:0000313" key="1">
    <source>
        <dbReference type="EMBL" id="MFC4739830.1"/>
    </source>
</evidence>
<organism evidence="1 2">
    <name type="scientific">Flavobacterium ponti</name>
    <dbReference type="NCBI Taxonomy" id="665133"/>
    <lineage>
        <taxon>Bacteria</taxon>
        <taxon>Pseudomonadati</taxon>
        <taxon>Bacteroidota</taxon>
        <taxon>Flavobacteriia</taxon>
        <taxon>Flavobacteriales</taxon>
        <taxon>Flavobacteriaceae</taxon>
        <taxon>Flavobacterium</taxon>
    </lineage>
</organism>
<keyword evidence="2" id="KW-1185">Reference proteome</keyword>
<name>A0ABV9P5Z7_9FLAO</name>
<sequence length="66" mass="7821">MFYLFVSTWKGTINNKEYTFQFVKLHQNLTTVSNGDYYYEDVLKAKFKVVDLSLNVILYDNLNANK</sequence>
<comment type="caution">
    <text evidence="1">The sequence shown here is derived from an EMBL/GenBank/DDBJ whole genome shotgun (WGS) entry which is preliminary data.</text>
</comment>
<evidence type="ECO:0000313" key="2">
    <source>
        <dbReference type="Proteomes" id="UP001595885"/>
    </source>
</evidence>
<dbReference type="Proteomes" id="UP001595885">
    <property type="component" value="Unassembled WGS sequence"/>
</dbReference>
<protein>
    <submittedName>
        <fullName evidence="1">Uncharacterized protein</fullName>
    </submittedName>
</protein>
<dbReference type="EMBL" id="JBHSGW010000009">
    <property type="protein sequence ID" value="MFC4739830.1"/>
    <property type="molecule type" value="Genomic_DNA"/>
</dbReference>
<dbReference type="RefSeq" id="WP_379740017.1">
    <property type="nucleotide sequence ID" value="NZ_JBHSGW010000009.1"/>
</dbReference>
<reference evidence="2" key="1">
    <citation type="journal article" date="2019" name="Int. J. Syst. Evol. Microbiol.">
        <title>The Global Catalogue of Microorganisms (GCM) 10K type strain sequencing project: providing services to taxonomists for standard genome sequencing and annotation.</title>
        <authorList>
            <consortium name="The Broad Institute Genomics Platform"/>
            <consortium name="The Broad Institute Genome Sequencing Center for Infectious Disease"/>
            <person name="Wu L."/>
            <person name="Ma J."/>
        </authorList>
    </citation>
    <scope>NUCLEOTIDE SEQUENCE [LARGE SCALE GENOMIC DNA]</scope>
    <source>
        <strain evidence="2">CCUG 50349</strain>
    </source>
</reference>
<gene>
    <name evidence="1" type="ORF">ACFO3U_07475</name>
</gene>
<proteinExistence type="predicted"/>